<reference evidence="1 2" key="1">
    <citation type="journal article" date="2018" name="Sci. Rep.">
        <title>Comparative analysis of the Pocillopora damicornis genome highlights role of immune system in coral evolution.</title>
        <authorList>
            <person name="Cunning R."/>
            <person name="Bay R.A."/>
            <person name="Gillette P."/>
            <person name="Baker A.C."/>
            <person name="Traylor-Knowles N."/>
        </authorList>
    </citation>
    <scope>NUCLEOTIDE SEQUENCE [LARGE SCALE GENOMIC DNA]</scope>
    <source>
        <strain evidence="1">RSMAS</strain>
        <tissue evidence="1">Whole animal</tissue>
    </source>
</reference>
<gene>
    <name evidence="1" type="ORF">pdam_00003581</name>
</gene>
<proteinExistence type="predicted"/>
<sequence>MFQILRTPPSWAKDHRLSGCIVTIFGQSDIQNIDVLGKIYDTLTLCTNVSNAINYQASHRGRTGLPSLGREMLKFSHILLGVENGSLLPPRVFPPQERYCVEYHLSQPQSKLPVINTCIMIPVF</sequence>
<evidence type="ECO:0000313" key="1">
    <source>
        <dbReference type="EMBL" id="RMX61524.1"/>
    </source>
</evidence>
<protein>
    <submittedName>
        <fullName evidence="1">Uncharacterized protein</fullName>
    </submittedName>
</protein>
<comment type="caution">
    <text evidence="1">The sequence shown here is derived from an EMBL/GenBank/DDBJ whole genome shotgun (WGS) entry which is preliminary data.</text>
</comment>
<accession>A0A3M6V918</accession>
<dbReference type="EMBL" id="RCHS01000010">
    <property type="protein sequence ID" value="RMX61524.1"/>
    <property type="molecule type" value="Genomic_DNA"/>
</dbReference>
<dbReference type="Proteomes" id="UP000275408">
    <property type="component" value="Unassembled WGS sequence"/>
</dbReference>
<name>A0A3M6V918_POCDA</name>
<evidence type="ECO:0000313" key="2">
    <source>
        <dbReference type="Proteomes" id="UP000275408"/>
    </source>
</evidence>
<keyword evidence="2" id="KW-1185">Reference proteome</keyword>
<dbReference type="AlphaFoldDB" id="A0A3M6V918"/>
<organism evidence="1 2">
    <name type="scientific">Pocillopora damicornis</name>
    <name type="common">Cauliflower coral</name>
    <name type="synonym">Millepora damicornis</name>
    <dbReference type="NCBI Taxonomy" id="46731"/>
    <lineage>
        <taxon>Eukaryota</taxon>
        <taxon>Metazoa</taxon>
        <taxon>Cnidaria</taxon>
        <taxon>Anthozoa</taxon>
        <taxon>Hexacorallia</taxon>
        <taxon>Scleractinia</taxon>
        <taxon>Astrocoeniina</taxon>
        <taxon>Pocilloporidae</taxon>
        <taxon>Pocillopora</taxon>
    </lineage>
</organism>